<keyword evidence="8" id="KW-1185">Reference proteome</keyword>
<keyword evidence="7" id="KW-0238">DNA-binding</keyword>
<evidence type="ECO:0000256" key="3">
    <source>
        <dbReference type="ARBA" id="ARBA00022989"/>
    </source>
</evidence>
<organism evidence="7 8">
    <name type="scientific">Anaeromyxobacter paludicola</name>
    <dbReference type="NCBI Taxonomy" id="2918171"/>
    <lineage>
        <taxon>Bacteria</taxon>
        <taxon>Pseudomonadati</taxon>
        <taxon>Myxococcota</taxon>
        <taxon>Myxococcia</taxon>
        <taxon>Myxococcales</taxon>
        <taxon>Cystobacterineae</taxon>
        <taxon>Anaeromyxobacteraceae</taxon>
        <taxon>Anaeromyxobacter</taxon>
    </lineage>
</organism>
<dbReference type="GO" id="GO:0003677">
    <property type="term" value="F:DNA binding"/>
    <property type="evidence" value="ECO:0007669"/>
    <property type="project" value="UniProtKB-KW"/>
</dbReference>
<feature type="transmembrane region" description="Helical" evidence="6">
    <location>
        <begin position="303"/>
        <end position="330"/>
    </location>
</feature>
<dbReference type="Proteomes" id="UP001162734">
    <property type="component" value="Chromosome"/>
</dbReference>
<dbReference type="PANTHER" id="PTHR47704:SF1">
    <property type="entry name" value="POTASSIUM TRANSPORTER KIMA"/>
    <property type="match status" value="1"/>
</dbReference>
<evidence type="ECO:0000256" key="4">
    <source>
        <dbReference type="ARBA" id="ARBA00023136"/>
    </source>
</evidence>
<evidence type="ECO:0000313" key="8">
    <source>
        <dbReference type="Proteomes" id="UP001162734"/>
    </source>
</evidence>
<feature type="transmembrane region" description="Helical" evidence="6">
    <location>
        <begin position="173"/>
        <end position="193"/>
    </location>
</feature>
<keyword evidence="3 6" id="KW-1133">Transmembrane helix</keyword>
<evidence type="ECO:0000313" key="7">
    <source>
        <dbReference type="EMBL" id="BDG10182.1"/>
    </source>
</evidence>
<sequence>MRLANLLLGRAIPDRAAGQERIGPLAGVPVLGLDALASAAYGPEAALVLLTAAGSAAVGHVVPVTAVIVALLVVVGVSYRQTISAYPNGGGSYTVAKENLGEGVGLLAAASLAVDYLLNVAVAISAGVGALVSAVPALHRHLLPLCLALLALLTVVNLRGVREAGLAILVPTWLFVACLLGAVGLGIAHLVAAGGHPAPLVPPRRLPAAVEPLGLWLLLRAFASGCTAMTGVETVSNGVPIFREPRTREAGRTLATIVAVLVALLAGVAVLARAYGIGATDAREPGYQSVLSQLVGAVAGRGVFYGVTMGAVVAVLCLSANASFAGFPRLCRVLAQDRYLPEAFAHSNRRLVYGTGILLLAVLSGLLLAGFGGITDRLIPLFAVGAFGAFTLSQAGMVRHWKRQGGRPASLAVNAVGAAATGATLVVVAASKLLEGAWISILCVGALWALFRAVRRAYDRAEAATCDEAPLELGARRPPLVLVPVKKLDKVTRKALRFALEISPEVRAVQVLAQGYEREDLTGRWEALVAGPARAAGFAPPRLEIVRSQYRRMVAPIVDHARALAATDRERFVAVLVPELIEKRWYHYLLHSHTATALKVALLFEGGPQVLVIDAPWYLRERRRGARQPLPGDPGASRTGGKGRETAPDRPHPRYA</sequence>
<dbReference type="InterPro" id="IPR002293">
    <property type="entry name" value="AA/rel_permease1"/>
</dbReference>
<evidence type="ECO:0000256" key="1">
    <source>
        <dbReference type="ARBA" id="ARBA00004141"/>
    </source>
</evidence>
<dbReference type="InterPro" id="IPR053153">
    <property type="entry name" value="APC_K+_Transporter"/>
</dbReference>
<feature type="region of interest" description="Disordered" evidence="5">
    <location>
        <begin position="624"/>
        <end position="656"/>
    </location>
</feature>
<feature type="compositionally biased region" description="Basic and acidic residues" evidence="5">
    <location>
        <begin position="642"/>
        <end position="656"/>
    </location>
</feature>
<dbReference type="PANTHER" id="PTHR47704">
    <property type="entry name" value="POTASSIUM TRANSPORTER KIMA"/>
    <property type="match status" value="1"/>
</dbReference>
<feature type="transmembrane region" description="Helical" evidence="6">
    <location>
        <begin position="116"/>
        <end position="135"/>
    </location>
</feature>
<feature type="transmembrane region" description="Helical" evidence="6">
    <location>
        <begin position="213"/>
        <end position="232"/>
    </location>
</feature>
<feature type="transmembrane region" description="Helical" evidence="6">
    <location>
        <begin position="141"/>
        <end position="161"/>
    </location>
</feature>
<comment type="subcellular location">
    <subcellularLocation>
        <location evidence="1">Membrane</location>
        <topology evidence="1">Multi-pass membrane protein</topology>
    </subcellularLocation>
</comment>
<gene>
    <name evidence="7" type="ORF">AMPC_32950</name>
</gene>
<dbReference type="EMBL" id="AP025592">
    <property type="protein sequence ID" value="BDG10182.1"/>
    <property type="molecule type" value="Genomic_DNA"/>
</dbReference>
<reference evidence="8" key="1">
    <citation type="journal article" date="2022" name="Int. J. Syst. Evol. Microbiol.">
        <title>Anaeromyxobacter oryzae sp. nov., Anaeromyxobacter diazotrophicus sp. nov. and Anaeromyxobacter paludicola sp. nov., isolated from paddy soils.</title>
        <authorList>
            <person name="Itoh H."/>
            <person name="Xu Z."/>
            <person name="Mise K."/>
            <person name="Masuda Y."/>
            <person name="Ushijima N."/>
            <person name="Hayakawa C."/>
            <person name="Shiratori Y."/>
            <person name="Senoo K."/>
        </authorList>
    </citation>
    <scope>NUCLEOTIDE SEQUENCE [LARGE SCALE GENOMIC DNA]</scope>
    <source>
        <strain evidence="8">Red630</strain>
    </source>
</reference>
<evidence type="ECO:0000256" key="5">
    <source>
        <dbReference type="SAM" id="MobiDB-lite"/>
    </source>
</evidence>
<dbReference type="RefSeq" id="WP_248342575.1">
    <property type="nucleotide sequence ID" value="NZ_AP025592.1"/>
</dbReference>
<keyword evidence="4 6" id="KW-0472">Membrane</keyword>
<feature type="transmembrane region" description="Helical" evidence="6">
    <location>
        <begin position="378"/>
        <end position="397"/>
    </location>
</feature>
<evidence type="ECO:0000256" key="2">
    <source>
        <dbReference type="ARBA" id="ARBA00022692"/>
    </source>
</evidence>
<dbReference type="Pfam" id="PF13520">
    <property type="entry name" value="AA_permease_2"/>
    <property type="match status" value="1"/>
</dbReference>
<feature type="transmembrane region" description="Helical" evidence="6">
    <location>
        <begin position="47"/>
        <end position="75"/>
    </location>
</feature>
<keyword evidence="2 6" id="KW-0812">Transmembrane</keyword>
<accession>A0ABN6NAB5</accession>
<feature type="transmembrane region" description="Helical" evidence="6">
    <location>
        <begin position="436"/>
        <end position="454"/>
    </location>
</feature>
<dbReference type="Gene3D" id="1.20.1740.10">
    <property type="entry name" value="Amino acid/polyamine transporter I"/>
    <property type="match status" value="1"/>
</dbReference>
<feature type="transmembrane region" description="Helical" evidence="6">
    <location>
        <begin position="253"/>
        <end position="275"/>
    </location>
</feature>
<evidence type="ECO:0000256" key="6">
    <source>
        <dbReference type="SAM" id="Phobius"/>
    </source>
</evidence>
<feature type="transmembrane region" description="Helical" evidence="6">
    <location>
        <begin position="409"/>
        <end position="430"/>
    </location>
</feature>
<protein>
    <submittedName>
        <fullName evidence="7">DNA-binding protein</fullName>
    </submittedName>
</protein>
<feature type="transmembrane region" description="Helical" evidence="6">
    <location>
        <begin position="351"/>
        <end position="372"/>
    </location>
</feature>
<name>A0ABN6NAB5_9BACT</name>
<proteinExistence type="predicted"/>